<organism evidence="5 6">
    <name type="scientific">Castanea mollissima</name>
    <name type="common">Chinese chestnut</name>
    <dbReference type="NCBI Taxonomy" id="60419"/>
    <lineage>
        <taxon>Eukaryota</taxon>
        <taxon>Viridiplantae</taxon>
        <taxon>Streptophyta</taxon>
        <taxon>Embryophyta</taxon>
        <taxon>Tracheophyta</taxon>
        <taxon>Spermatophyta</taxon>
        <taxon>Magnoliopsida</taxon>
        <taxon>eudicotyledons</taxon>
        <taxon>Gunneridae</taxon>
        <taxon>Pentapetalae</taxon>
        <taxon>rosids</taxon>
        <taxon>fabids</taxon>
        <taxon>Fagales</taxon>
        <taxon>Fagaceae</taxon>
        <taxon>Castanea</taxon>
    </lineage>
</organism>
<keyword evidence="6" id="KW-1185">Reference proteome</keyword>
<evidence type="ECO:0000256" key="4">
    <source>
        <dbReference type="ARBA" id="ARBA00023242"/>
    </source>
</evidence>
<dbReference type="CDD" id="cd11444">
    <property type="entry name" value="bHLH_AtIBH1_like"/>
    <property type="match status" value="1"/>
</dbReference>
<protein>
    <recommendedName>
        <fullName evidence="7">Transcription factor UPBEAT1</fullName>
    </recommendedName>
</protein>
<accession>A0A8J4RFK2</accession>
<dbReference type="OrthoDB" id="1935502at2759"/>
<dbReference type="AlphaFoldDB" id="A0A8J4RFK2"/>
<dbReference type="EMBL" id="JRKL02000367">
    <property type="protein sequence ID" value="KAF3972052.1"/>
    <property type="molecule type" value="Genomic_DNA"/>
</dbReference>
<dbReference type="GO" id="GO:0005634">
    <property type="term" value="C:nucleus"/>
    <property type="evidence" value="ECO:0007669"/>
    <property type="project" value="UniProtKB-SubCell"/>
</dbReference>
<dbReference type="PANTHER" id="PTHR33124">
    <property type="entry name" value="TRANSCRIPTION FACTOR IBH1-LIKE 1"/>
    <property type="match status" value="1"/>
</dbReference>
<dbReference type="PANTHER" id="PTHR33124:SF39">
    <property type="entry name" value="TRANSCRIPTION FACTOR UPBEAT1"/>
    <property type="match status" value="1"/>
</dbReference>
<keyword evidence="2" id="KW-0805">Transcription regulation</keyword>
<dbReference type="Proteomes" id="UP000737018">
    <property type="component" value="Unassembled WGS sequence"/>
</dbReference>
<reference evidence="5" key="1">
    <citation type="submission" date="2020-03" db="EMBL/GenBank/DDBJ databases">
        <title>Castanea mollissima Vanexum genome sequencing.</title>
        <authorList>
            <person name="Staton M."/>
        </authorList>
    </citation>
    <scope>NUCLEOTIDE SEQUENCE</scope>
    <source>
        <tissue evidence="5">Leaf</tissue>
    </source>
</reference>
<proteinExistence type="predicted"/>
<name>A0A8J4RFK2_9ROSI</name>
<evidence type="ECO:0008006" key="7">
    <source>
        <dbReference type="Google" id="ProtNLM"/>
    </source>
</evidence>
<keyword evidence="3" id="KW-0804">Transcription</keyword>
<dbReference type="GO" id="GO:0006355">
    <property type="term" value="P:regulation of DNA-templated transcription"/>
    <property type="evidence" value="ECO:0007669"/>
    <property type="project" value="InterPro"/>
</dbReference>
<evidence type="ECO:0000313" key="5">
    <source>
        <dbReference type="EMBL" id="KAF3972052.1"/>
    </source>
</evidence>
<comment type="caution">
    <text evidence="5">The sequence shown here is derived from an EMBL/GenBank/DDBJ whole genome shotgun (WGS) entry which is preliminary data.</text>
</comment>
<comment type="subcellular location">
    <subcellularLocation>
        <location evidence="1">Nucleus</location>
    </subcellularLocation>
</comment>
<dbReference type="InterPro" id="IPR044549">
    <property type="entry name" value="bHLH_AtIBH1-like"/>
</dbReference>
<keyword evidence="4" id="KW-0539">Nucleus</keyword>
<evidence type="ECO:0000313" key="6">
    <source>
        <dbReference type="Proteomes" id="UP000737018"/>
    </source>
</evidence>
<evidence type="ECO:0000256" key="3">
    <source>
        <dbReference type="ARBA" id="ARBA00023163"/>
    </source>
</evidence>
<evidence type="ECO:0000256" key="2">
    <source>
        <dbReference type="ARBA" id="ARBA00023015"/>
    </source>
</evidence>
<evidence type="ECO:0000256" key="1">
    <source>
        <dbReference type="ARBA" id="ARBA00004123"/>
    </source>
</evidence>
<gene>
    <name evidence="5" type="ORF">CMV_004404</name>
</gene>
<sequence length="141" mass="15592">MGVSPQSLLVSLDMEGLLLQGNDHEQSCSAEGSLCSKHMGAQANMRSWQVKKQRVMRKKGGGHVKSKRATRILMKRVARLGSKKPANGIVRRVRTLKRLIPNSESMGLDGLFQETADYILSLQMRVRAMQVMVNVLGGSDE</sequence>
<dbReference type="InterPro" id="IPR044660">
    <property type="entry name" value="IBH1-like"/>
</dbReference>